<feature type="coiled-coil region" evidence="1">
    <location>
        <begin position="226"/>
        <end position="271"/>
    </location>
</feature>
<dbReference type="Proteomes" id="UP001501598">
    <property type="component" value="Unassembled WGS sequence"/>
</dbReference>
<keyword evidence="3" id="KW-1185">Reference proteome</keyword>
<dbReference type="EMBL" id="BAABGT010000122">
    <property type="protein sequence ID" value="GAA4560478.1"/>
    <property type="molecule type" value="Genomic_DNA"/>
</dbReference>
<evidence type="ECO:0008006" key="4">
    <source>
        <dbReference type="Google" id="ProtNLM"/>
    </source>
</evidence>
<organism evidence="2 3">
    <name type="scientific">Pseudonocardia xishanensis</name>
    <dbReference type="NCBI Taxonomy" id="630995"/>
    <lineage>
        <taxon>Bacteria</taxon>
        <taxon>Bacillati</taxon>
        <taxon>Actinomycetota</taxon>
        <taxon>Actinomycetes</taxon>
        <taxon>Pseudonocardiales</taxon>
        <taxon>Pseudonocardiaceae</taxon>
        <taxon>Pseudonocardia</taxon>
    </lineage>
</organism>
<evidence type="ECO:0000313" key="3">
    <source>
        <dbReference type="Proteomes" id="UP001501598"/>
    </source>
</evidence>
<sequence>MAQDFGDAPRPWILAIGFASDDELVTALTKKHQKVTAISADSDPSVQVRESDYDIAIVNGHTYRDPAPHLHVIQFGGGGEKRHSGPENGQRRYVADGNGWAGRLTGPDSEAPPEVDSLARDSLASHLLSESPRTLIRKHLSQGTAQVCDAIAFVRESAGEPCAGFWLRHCPASDTSPEWWWLPEDAPQKEEWIRAAFSSWSRKRPALFDGITLSWLEDAEWMTTDELSARRAINEAERELAELIAQKQKDLEQLRLDREAAEERASQGDRRLLTAQSNELKDAVADALASIGLRVKDSDVLREAEDLPLLEDLQVSTGPDWTAIVEVKGYSKSSGKTADFQKIARAATQFERSAGRAPDARWYVINQSFSKAPPDRPQVLAGAQMDLDEFVKDCGLVLDTRDLFRLLQAVKSEAINIEEAQRMLIGSVGRFSYPHGTDERQKRDA</sequence>
<keyword evidence="1" id="KW-0175">Coiled coil</keyword>
<name>A0ABP8S5T4_9PSEU</name>
<dbReference type="RefSeq" id="WP_345428548.1">
    <property type="nucleotide sequence ID" value="NZ_BAABGT010000122.1"/>
</dbReference>
<reference evidence="3" key="1">
    <citation type="journal article" date="2019" name="Int. J. Syst. Evol. Microbiol.">
        <title>The Global Catalogue of Microorganisms (GCM) 10K type strain sequencing project: providing services to taxonomists for standard genome sequencing and annotation.</title>
        <authorList>
            <consortium name="The Broad Institute Genomics Platform"/>
            <consortium name="The Broad Institute Genome Sequencing Center for Infectious Disease"/>
            <person name="Wu L."/>
            <person name="Ma J."/>
        </authorList>
    </citation>
    <scope>NUCLEOTIDE SEQUENCE [LARGE SCALE GENOMIC DNA]</scope>
    <source>
        <strain evidence="3">JCM 17906</strain>
    </source>
</reference>
<protein>
    <recommendedName>
        <fullName evidence="4">Restriction endonuclease</fullName>
    </recommendedName>
</protein>
<evidence type="ECO:0000313" key="2">
    <source>
        <dbReference type="EMBL" id="GAA4560478.1"/>
    </source>
</evidence>
<proteinExistence type="predicted"/>
<accession>A0ABP8S5T4</accession>
<gene>
    <name evidence="2" type="ORF">GCM10023175_70590</name>
</gene>
<evidence type="ECO:0000256" key="1">
    <source>
        <dbReference type="SAM" id="Coils"/>
    </source>
</evidence>
<comment type="caution">
    <text evidence="2">The sequence shown here is derived from an EMBL/GenBank/DDBJ whole genome shotgun (WGS) entry which is preliminary data.</text>
</comment>